<dbReference type="EMBL" id="BAABJQ010000010">
    <property type="protein sequence ID" value="GAA5188077.1"/>
    <property type="molecule type" value="Genomic_DNA"/>
</dbReference>
<evidence type="ECO:0008006" key="5">
    <source>
        <dbReference type="Google" id="ProtNLM"/>
    </source>
</evidence>
<organism evidence="3 4">
    <name type="scientific">Rugosimonospora acidiphila</name>
    <dbReference type="NCBI Taxonomy" id="556531"/>
    <lineage>
        <taxon>Bacteria</taxon>
        <taxon>Bacillati</taxon>
        <taxon>Actinomycetota</taxon>
        <taxon>Actinomycetes</taxon>
        <taxon>Micromonosporales</taxon>
        <taxon>Micromonosporaceae</taxon>
        <taxon>Rugosimonospora</taxon>
    </lineage>
</organism>
<accession>A0ABP9RVM3</accession>
<dbReference type="InterPro" id="IPR022062">
    <property type="entry name" value="DUF3618"/>
</dbReference>
<feature type="transmembrane region" description="Helical" evidence="2">
    <location>
        <begin position="133"/>
        <end position="152"/>
    </location>
</feature>
<dbReference type="Pfam" id="PF12277">
    <property type="entry name" value="DUF3618"/>
    <property type="match status" value="1"/>
</dbReference>
<keyword evidence="4" id="KW-1185">Reference proteome</keyword>
<evidence type="ECO:0000256" key="1">
    <source>
        <dbReference type="SAM" id="MobiDB-lite"/>
    </source>
</evidence>
<sequence>MSARAASDPPIRSALAMAGTGPGDGASHEANLGGGPGGGGMGAGGMGGDGDGHRPAAGFAATADGLVGAERRAALRAEIEQTRTALGETVGALAAKADVKARAQDKAGEVYSDVAYRVGRSRERVVDLVGGRWPLLAGAAGVLALITGLVIWRRRA</sequence>
<comment type="caution">
    <text evidence="3">The sequence shown here is derived from an EMBL/GenBank/DDBJ whole genome shotgun (WGS) entry which is preliminary data.</text>
</comment>
<dbReference type="Proteomes" id="UP001501570">
    <property type="component" value="Unassembled WGS sequence"/>
</dbReference>
<dbReference type="RefSeq" id="WP_345631265.1">
    <property type="nucleotide sequence ID" value="NZ_BAABJQ010000010.1"/>
</dbReference>
<evidence type="ECO:0000313" key="3">
    <source>
        <dbReference type="EMBL" id="GAA5188077.1"/>
    </source>
</evidence>
<gene>
    <name evidence="3" type="ORF">GCM10023322_37860</name>
</gene>
<protein>
    <recommendedName>
        <fullName evidence="5">DUF3618 domain-containing protein</fullName>
    </recommendedName>
</protein>
<feature type="region of interest" description="Disordered" evidence="1">
    <location>
        <begin position="1"/>
        <end position="57"/>
    </location>
</feature>
<name>A0ABP9RVM3_9ACTN</name>
<keyword evidence="2" id="KW-1133">Transmembrane helix</keyword>
<keyword evidence="2" id="KW-0812">Transmembrane</keyword>
<reference evidence="4" key="1">
    <citation type="journal article" date="2019" name="Int. J. Syst. Evol. Microbiol.">
        <title>The Global Catalogue of Microorganisms (GCM) 10K type strain sequencing project: providing services to taxonomists for standard genome sequencing and annotation.</title>
        <authorList>
            <consortium name="The Broad Institute Genomics Platform"/>
            <consortium name="The Broad Institute Genome Sequencing Center for Infectious Disease"/>
            <person name="Wu L."/>
            <person name="Ma J."/>
        </authorList>
    </citation>
    <scope>NUCLEOTIDE SEQUENCE [LARGE SCALE GENOMIC DNA]</scope>
    <source>
        <strain evidence="4">JCM 18304</strain>
    </source>
</reference>
<evidence type="ECO:0000256" key="2">
    <source>
        <dbReference type="SAM" id="Phobius"/>
    </source>
</evidence>
<proteinExistence type="predicted"/>
<keyword evidence="2" id="KW-0472">Membrane</keyword>
<feature type="compositionally biased region" description="Gly residues" evidence="1">
    <location>
        <begin position="32"/>
        <end position="49"/>
    </location>
</feature>
<evidence type="ECO:0000313" key="4">
    <source>
        <dbReference type="Proteomes" id="UP001501570"/>
    </source>
</evidence>